<proteinExistence type="predicted"/>
<dbReference type="AlphaFoldDB" id="A0RUS7"/>
<evidence type="ECO:0000313" key="1">
    <source>
        <dbReference type="EMBL" id="ABK77094.1"/>
    </source>
</evidence>
<gene>
    <name evidence="1" type="ordered locus">CENSYa_0460</name>
</gene>
<protein>
    <recommendedName>
        <fullName evidence="3">Nucleotidyl transferase AbiEii/AbiGii toxin family protein</fullName>
    </recommendedName>
</protein>
<evidence type="ECO:0008006" key="3">
    <source>
        <dbReference type="Google" id="ProtNLM"/>
    </source>
</evidence>
<dbReference type="EnsemblBacteria" id="ABK77094">
    <property type="protein sequence ID" value="ABK77094"/>
    <property type="gene ID" value="CENSYa_0460"/>
</dbReference>
<name>A0RUS7_CENSY</name>
<accession>A0RUS7</accession>
<reference evidence="1 2" key="1">
    <citation type="journal article" date="2006" name="Proc. Natl. Acad. Sci. U.S.A.">
        <title>Genomic analysis of the uncultivated marine crenarchaeote Cenarchaeum symbiosum.</title>
        <authorList>
            <person name="Hallam S.J."/>
            <person name="Konstantinidis K.T."/>
            <person name="Putnam N."/>
            <person name="Schleper C."/>
            <person name="Watanabe Y."/>
            <person name="Sugahara J."/>
            <person name="Preston C."/>
            <person name="de la Torre J."/>
            <person name="Richardson P.M."/>
            <person name="DeLong E.F."/>
        </authorList>
    </citation>
    <scope>NUCLEOTIDE SEQUENCE [LARGE SCALE GENOMIC DNA]</scope>
    <source>
        <strain evidence="2">A</strain>
    </source>
</reference>
<dbReference type="HOGENOM" id="CLU_1145178_0_0_2"/>
<dbReference type="InterPro" id="IPR014942">
    <property type="entry name" value="AbiEii"/>
</dbReference>
<dbReference type="KEGG" id="csy:CENSYa_0460"/>
<sequence>MFDIWNSLCYISTDEVLKDVQFAFRGGTTLSKVYFGSRQRISEEINLDIFFKDGMTREEAVDFVYRKIVSRMGPYEVDGPFGKGRVSRHRFTFTNELGSKDHVYVDFNIKTTAPVYDTETRGASSIILPLNIRNVPVYPFHVILAQKLIAFHDRAEGKDLYDIHTGLAMADKLGPVLDTLREILAAINIDYSDFKERIVEKLSDYKAMWNLHLSLNPYVLDENKLDWGKAAQQALDRLGPHL</sequence>
<organism evidence="1 2">
    <name type="scientific">Cenarchaeum symbiosum (strain A)</name>
    <dbReference type="NCBI Taxonomy" id="414004"/>
    <lineage>
        <taxon>Archaea</taxon>
        <taxon>Nitrososphaerota</taxon>
        <taxon>Candidatus Cenarchaeales</taxon>
        <taxon>Candidatus Cenarchaeaceae</taxon>
        <taxon>Candidatus Cenarchaeum</taxon>
    </lineage>
</organism>
<dbReference type="EMBL" id="DP000238">
    <property type="protein sequence ID" value="ABK77094.1"/>
    <property type="molecule type" value="Genomic_DNA"/>
</dbReference>
<dbReference type="STRING" id="414004.CENSYa_0460"/>
<dbReference type="Proteomes" id="UP000000758">
    <property type="component" value="Chromosome"/>
</dbReference>
<keyword evidence="2" id="KW-1185">Reference proteome</keyword>
<dbReference type="Pfam" id="PF08843">
    <property type="entry name" value="AbiEii"/>
    <property type="match status" value="1"/>
</dbReference>
<evidence type="ECO:0000313" key="2">
    <source>
        <dbReference type="Proteomes" id="UP000000758"/>
    </source>
</evidence>
<dbReference type="Gene3D" id="3.10.450.620">
    <property type="entry name" value="JHP933, nucleotidyltransferase-like core domain"/>
    <property type="match status" value="1"/>
</dbReference>